<keyword evidence="2" id="KW-1185">Reference proteome</keyword>
<accession>A0A1I0QWG5</accession>
<evidence type="ECO:0000313" key="1">
    <source>
        <dbReference type="EMBL" id="SEW32074.1"/>
    </source>
</evidence>
<dbReference type="RefSeq" id="WP_090259204.1">
    <property type="nucleotide sequence ID" value="NZ_FOIR01000002.1"/>
</dbReference>
<dbReference type="InterPro" id="IPR011990">
    <property type="entry name" value="TPR-like_helical_dom_sf"/>
</dbReference>
<name>A0A1I0QWG5_9BACT</name>
<proteinExistence type="predicted"/>
<dbReference type="GeneID" id="99987504"/>
<dbReference type="SUPFAM" id="SSF48452">
    <property type="entry name" value="TPR-like"/>
    <property type="match status" value="1"/>
</dbReference>
<dbReference type="EMBL" id="FOIR01000002">
    <property type="protein sequence ID" value="SEW32074.1"/>
    <property type="molecule type" value="Genomic_DNA"/>
</dbReference>
<dbReference type="Proteomes" id="UP000199437">
    <property type="component" value="Unassembled WGS sequence"/>
</dbReference>
<organism evidence="1 2">
    <name type="scientific">Roseivirga pacifica</name>
    <dbReference type="NCBI Taxonomy" id="1267423"/>
    <lineage>
        <taxon>Bacteria</taxon>
        <taxon>Pseudomonadati</taxon>
        <taxon>Bacteroidota</taxon>
        <taxon>Cytophagia</taxon>
        <taxon>Cytophagales</taxon>
        <taxon>Roseivirgaceae</taxon>
        <taxon>Roseivirga</taxon>
    </lineage>
</organism>
<sequence length="107" mass="12622">MNTARIELLKKYIEEEPNEPFNYYALGCELMHEAADEALNYFEHLLNNFADYLPTYYQAGLLQAEFGEEETALITYEKGIELAKEQENHKTLRELQTAYQNLQFEMD</sequence>
<dbReference type="Gene3D" id="1.25.40.10">
    <property type="entry name" value="Tetratricopeptide repeat domain"/>
    <property type="match status" value="1"/>
</dbReference>
<protein>
    <submittedName>
        <fullName evidence="1">Uncharacterized protein</fullName>
    </submittedName>
</protein>
<evidence type="ECO:0000313" key="2">
    <source>
        <dbReference type="Proteomes" id="UP000199437"/>
    </source>
</evidence>
<gene>
    <name evidence="1" type="ORF">SAMN05216290_2819</name>
</gene>
<dbReference type="STRING" id="1267423.SAMN05216290_2819"/>
<dbReference type="AlphaFoldDB" id="A0A1I0QWG5"/>
<reference evidence="2" key="1">
    <citation type="submission" date="2016-10" db="EMBL/GenBank/DDBJ databases">
        <authorList>
            <person name="Varghese N."/>
            <person name="Submissions S."/>
        </authorList>
    </citation>
    <scope>NUCLEOTIDE SEQUENCE [LARGE SCALE GENOMIC DNA]</scope>
    <source>
        <strain evidence="2">CGMCC 1.12402</strain>
    </source>
</reference>
<dbReference type="OrthoDB" id="1524733at2"/>